<comment type="caution">
    <text evidence="1">The sequence shown here is derived from an EMBL/GenBank/DDBJ whole genome shotgun (WGS) entry which is preliminary data.</text>
</comment>
<keyword evidence="2" id="KW-1185">Reference proteome</keyword>
<evidence type="ECO:0000313" key="1">
    <source>
        <dbReference type="EMBL" id="GFT91539.1"/>
    </source>
</evidence>
<protein>
    <submittedName>
        <fullName evidence="1">Uncharacterized protein</fullName>
    </submittedName>
</protein>
<organism evidence="1 2">
    <name type="scientific">Nephila pilipes</name>
    <name type="common">Giant wood spider</name>
    <name type="synonym">Nephila maculata</name>
    <dbReference type="NCBI Taxonomy" id="299642"/>
    <lineage>
        <taxon>Eukaryota</taxon>
        <taxon>Metazoa</taxon>
        <taxon>Ecdysozoa</taxon>
        <taxon>Arthropoda</taxon>
        <taxon>Chelicerata</taxon>
        <taxon>Arachnida</taxon>
        <taxon>Araneae</taxon>
        <taxon>Araneomorphae</taxon>
        <taxon>Entelegynae</taxon>
        <taxon>Araneoidea</taxon>
        <taxon>Nephilidae</taxon>
        <taxon>Nephila</taxon>
    </lineage>
</organism>
<gene>
    <name evidence="1" type="ORF">NPIL_122591</name>
</gene>
<reference evidence="1" key="1">
    <citation type="submission" date="2020-08" db="EMBL/GenBank/DDBJ databases">
        <title>Multicomponent nature underlies the extraordinary mechanical properties of spider dragline silk.</title>
        <authorList>
            <person name="Kono N."/>
            <person name="Nakamura H."/>
            <person name="Mori M."/>
            <person name="Yoshida Y."/>
            <person name="Ohtoshi R."/>
            <person name="Malay A.D."/>
            <person name="Moran D.A.P."/>
            <person name="Tomita M."/>
            <person name="Numata K."/>
            <person name="Arakawa K."/>
        </authorList>
    </citation>
    <scope>NUCLEOTIDE SEQUENCE</scope>
</reference>
<proteinExistence type="predicted"/>
<evidence type="ECO:0000313" key="2">
    <source>
        <dbReference type="Proteomes" id="UP000887013"/>
    </source>
</evidence>
<accession>A0A8X6U4R8</accession>
<sequence>MRCKQADRKGSPRLRHQEGAINRSGRCRNFASILEDLQQNWGRQKRLTIKLIIAHHLFQLPECLTCGEIKRTPNSTKVVAMLVVQNELHCTTFFFKSTGNL</sequence>
<name>A0A8X6U4R8_NEPPI</name>
<dbReference type="Proteomes" id="UP000887013">
    <property type="component" value="Unassembled WGS sequence"/>
</dbReference>
<dbReference type="EMBL" id="BMAW01074307">
    <property type="protein sequence ID" value="GFT91539.1"/>
    <property type="molecule type" value="Genomic_DNA"/>
</dbReference>
<dbReference type="AlphaFoldDB" id="A0A8X6U4R8"/>